<protein>
    <submittedName>
        <fullName evidence="2">Uncharacterized protein</fullName>
    </submittedName>
</protein>
<name>A0A3S0RH69_9DEIO</name>
<dbReference type="RefSeq" id="WP_126351697.1">
    <property type="nucleotide sequence ID" value="NZ_CP086380.1"/>
</dbReference>
<evidence type="ECO:0000256" key="1">
    <source>
        <dbReference type="SAM" id="MobiDB-lite"/>
    </source>
</evidence>
<feature type="region of interest" description="Disordered" evidence="1">
    <location>
        <begin position="48"/>
        <end position="75"/>
    </location>
</feature>
<dbReference type="OrthoDB" id="71938at2"/>
<dbReference type="EMBL" id="RXPE01000007">
    <property type="protein sequence ID" value="RTR28305.1"/>
    <property type="molecule type" value="Genomic_DNA"/>
</dbReference>
<reference evidence="2 3" key="1">
    <citation type="submission" date="2018-12" db="EMBL/GenBank/DDBJ databases">
        <title>Deinococcus radiophilus ATCC 27603 genome sequencing and assembly.</title>
        <authorList>
            <person name="Maclea K.S."/>
            <person name="Maynard C.R."/>
        </authorList>
    </citation>
    <scope>NUCLEOTIDE SEQUENCE [LARGE SCALE GENOMIC DNA]</scope>
    <source>
        <strain evidence="2 3">ATCC 27603</strain>
    </source>
</reference>
<sequence length="75" mass="8491">MTQLPLPLPWLDLLTEGDAHPRRFWAEQDLTDHLRRAERLAPEATAQLLAEGQTGPPLARRSYRLRGTVRSSSSD</sequence>
<proteinExistence type="predicted"/>
<dbReference type="Proteomes" id="UP000277766">
    <property type="component" value="Unassembled WGS sequence"/>
</dbReference>
<organism evidence="2 3">
    <name type="scientific">Deinococcus radiophilus</name>
    <dbReference type="NCBI Taxonomy" id="32062"/>
    <lineage>
        <taxon>Bacteria</taxon>
        <taxon>Thermotogati</taxon>
        <taxon>Deinococcota</taxon>
        <taxon>Deinococci</taxon>
        <taxon>Deinococcales</taxon>
        <taxon>Deinococcaceae</taxon>
        <taxon>Deinococcus</taxon>
    </lineage>
</organism>
<evidence type="ECO:0000313" key="2">
    <source>
        <dbReference type="EMBL" id="RTR28305.1"/>
    </source>
</evidence>
<keyword evidence="3" id="KW-1185">Reference proteome</keyword>
<comment type="caution">
    <text evidence="2">The sequence shown here is derived from an EMBL/GenBank/DDBJ whole genome shotgun (WGS) entry which is preliminary data.</text>
</comment>
<gene>
    <name evidence="2" type="ORF">EJ104_05170</name>
</gene>
<dbReference type="AlphaFoldDB" id="A0A3S0RH69"/>
<evidence type="ECO:0000313" key="3">
    <source>
        <dbReference type="Proteomes" id="UP000277766"/>
    </source>
</evidence>
<accession>A0A3S0RH69</accession>